<dbReference type="STRING" id="1121884.SAMN02745131_02805"/>
<dbReference type="InterPro" id="IPR000889">
    <property type="entry name" value="Glutathione_peroxidase"/>
</dbReference>
<dbReference type="PROSITE" id="PS00460">
    <property type="entry name" value="GLUTATHIONE_PEROXID_1"/>
    <property type="match status" value="1"/>
</dbReference>
<dbReference type="CDD" id="cd00340">
    <property type="entry name" value="GSH_Peroxidase"/>
    <property type="match status" value="1"/>
</dbReference>
<dbReference type="InterPro" id="IPR029759">
    <property type="entry name" value="GPX_AS"/>
</dbReference>
<dbReference type="PANTHER" id="PTHR11592">
    <property type="entry name" value="GLUTATHIONE PEROXIDASE"/>
    <property type="match status" value="1"/>
</dbReference>
<dbReference type="Pfam" id="PF00255">
    <property type="entry name" value="GSHPx"/>
    <property type="match status" value="1"/>
</dbReference>
<evidence type="ECO:0000313" key="5">
    <source>
        <dbReference type="EMBL" id="SHF50805.1"/>
    </source>
</evidence>
<dbReference type="GO" id="GO:0034599">
    <property type="term" value="P:cellular response to oxidative stress"/>
    <property type="evidence" value="ECO:0007669"/>
    <property type="project" value="TreeGrafter"/>
</dbReference>
<dbReference type="PROSITE" id="PS51355">
    <property type="entry name" value="GLUTATHIONE_PEROXID_3"/>
    <property type="match status" value="1"/>
</dbReference>
<dbReference type="Proteomes" id="UP000184048">
    <property type="component" value="Unassembled WGS sequence"/>
</dbReference>
<evidence type="ECO:0000256" key="4">
    <source>
        <dbReference type="RuleBase" id="RU000499"/>
    </source>
</evidence>
<keyword evidence="2 4" id="KW-0575">Peroxidase</keyword>
<sequence>MTLRQQILKRIYPLLVFIGKGRGSAQVKKNNENRPPFHQVYDLKVELNNSSVLPLSQMAGKKILLVNTASDCGYTGQYAELQQLYEQNKDKLVVLGFPSNNFKEQEKGSDEEIAQFCQVNYGVTFPLAKKSNVTPGPSQNPLFRWLSHKEENGWNDKAPSWNFAKYLLNEQGVLTHYFEPSVSPLSKEVLAAVK</sequence>
<keyword evidence="6" id="KW-1185">Reference proteome</keyword>
<dbReference type="OrthoDB" id="9789406at2"/>
<reference evidence="5 6" key="1">
    <citation type="submission" date="2016-11" db="EMBL/GenBank/DDBJ databases">
        <authorList>
            <person name="Jaros S."/>
            <person name="Januszkiewicz K."/>
            <person name="Wedrychowicz H."/>
        </authorList>
    </citation>
    <scope>NUCLEOTIDE SEQUENCE [LARGE SCALE GENOMIC DNA]</scope>
    <source>
        <strain evidence="5 6">DSM 18119</strain>
    </source>
</reference>
<dbReference type="EMBL" id="FQUU01000012">
    <property type="protein sequence ID" value="SHF50805.1"/>
    <property type="molecule type" value="Genomic_DNA"/>
</dbReference>
<dbReference type="PANTHER" id="PTHR11592:SF78">
    <property type="entry name" value="GLUTATHIONE PEROXIDASE"/>
    <property type="match status" value="1"/>
</dbReference>
<comment type="similarity">
    <text evidence="1 4">Belongs to the glutathione peroxidase family.</text>
</comment>
<evidence type="ECO:0000256" key="3">
    <source>
        <dbReference type="ARBA" id="ARBA00023002"/>
    </source>
</evidence>
<dbReference type="PRINTS" id="PR01011">
    <property type="entry name" value="GLUTPROXDASE"/>
</dbReference>
<protein>
    <recommendedName>
        <fullName evidence="4">Glutathione peroxidase</fullName>
    </recommendedName>
</protein>
<dbReference type="InterPro" id="IPR036249">
    <property type="entry name" value="Thioredoxin-like_sf"/>
</dbReference>
<evidence type="ECO:0000256" key="1">
    <source>
        <dbReference type="ARBA" id="ARBA00006926"/>
    </source>
</evidence>
<dbReference type="AlphaFoldDB" id="A0A1M5C7V8"/>
<proteinExistence type="inferred from homology"/>
<accession>A0A1M5C7V8</accession>
<name>A0A1M5C7V8_9BACT</name>
<dbReference type="SUPFAM" id="SSF52833">
    <property type="entry name" value="Thioredoxin-like"/>
    <property type="match status" value="1"/>
</dbReference>
<evidence type="ECO:0000313" key="6">
    <source>
        <dbReference type="Proteomes" id="UP000184048"/>
    </source>
</evidence>
<dbReference type="Gene3D" id="3.40.30.10">
    <property type="entry name" value="Glutaredoxin"/>
    <property type="match status" value="1"/>
</dbReference>
<keyword evidence="3 4" id="KW-0560">Oxidoreductase</keyword>
<gene>
    <name evidence="5" type="ORF">SAMN02745131_02805</name>
</gene>
<evidence type="ECO:0000256" key="2">
    <source>
        <dbReference type="ARBA" id="ARBA00022559"/>
    </source>
</evidence>
<organism evidence="5 6">
    <name type="scientific">Flavisolibacter ginsengisoli DSM 18119</name>
    <dbReference type="NCBI Taxonomy" id="1121884"/>
    <lineage>
        <taxon>Bacteria</taxon>
        <taxon>Pseudomonadati</taxon>
        <taxon>Bacteroidota</taxon>
        <taxon>Chitinophagia</taxon>
        <taxon>Chitinophagales</taxon>
        <taxon>Chitinophagaceae</taxon>
        <taxon>Flavisolibacter</taxon>
    </lineage>
</organism>
<dbReference type="GO" id="GO:0004601">
    <property type="term" value="F:peroxidase activity"/>
    <property type="evidence" value="ECO:0007669"/>
    <property type="project" value="UniProtKB-KW"/>
</dbReference>